<organism evidence="3 4">
    <name type="scientific">Bemisia tabaci</name>
    <name type="common">Sweetpotato whitefly</name>
    <name type="synonym">Aleurodes tabaci</name>
    <dbReference type="NCBI Taxonomy" id="7038"/>
    <lineage>
        <taxon>Eukaryota</taxon>
        <taxon>Metazoa</taxon>
        <taxon>Ecdysozoa</taxon>
        <taxon>Arthropoda</taxon>
        <taxon>Hexapoda</taxon>
        <taxon>Insecta</taxon>
        <taxon>Pterygota</taxon>
        <taxon>Neoptera</taxon>
        <taxon>Paraneoptera</taxon>
        <taxon>Hemiptera</taxon>
        <taxon>Sternorrhyncha</taxon>
        <taxon>Aleyrodoidea</taxon>
        <taxon>Aleyrodidae</taxon>
        <taxon>Aleyrodinae</taxon>
        <taxon>Bemisia</taxon>
    </lineage>
</organism>
<feature type="chain" id="PRO_5040238316" description="NUCB1-like N-terminal domain-containing protein" evidence="1">
    <location>
        <begin position="19"/>
        <end position="147"/>
    </location>
</feature>
<evidence type="ECO:0000256" key="1">
    <source>
        <dbReference type="SAM" id="SignalP"/>
    </source>
</evidence>
<evidence type="ECO:0000313" key="3">
    <source>
        <dbReference type="EMBL" id="CAH0386461.1"/>
    </source>
</evidence>
<evidence type="ECO:0000313" key="4">
    <source>
        <dbReference type="Proteomes" id="UP001152759"/>
    </source>
</evidence>
<dbReference type="Proteomes" id="UP001152759">
    <property type="component" value="Chromosome 3"/>
</dbReference>
<feature type="signal peptide" evidence="1">
    <location>
        <begin position="1"/>
        <end position="18"/>
    </location>
</feature>
<accession>A0A9P0A8I7</accession>
<reference evidence="3" key="1">
    <citation type="submission" date="2021-12" db="EMBL/GenBank/DDBJ databases">
        <authorList>
            <person name="King R."/>
        </authorList>
    </citation>
    <scope>NUCLEOTIDE SEQUENCE</scope>
</reference>
<proteinExistence type="predicted"/>
<sequence length="147" mass="17198">MKIVILSSCVILFVRTFARQSNEEKLREKEEMENSHFIEYAADVMSTLKKDHNFYEIEDMMRNPKSTVRTLLNMLVTMSNDTLTKLNRIKSKEARRYLKECSPQKNGAKPAMPDYMSIGEPEKFNAIDLHLLITKMKKLRPLLDKIV</sequence>
<keyword evidence="4" id="KW-1185">Reference proteome</keyword>
<evidence type="ECO:0000259" key="2">
    <source>
        <dbReference type="Pfam" id="PF25434"/>
    </source>
</evidence>
<dbReference type="Pfam" id="PF25434">
    <property type="entry name" value="NUCB1_N"/>
    <property type="match status" value="1"/>
</dbReference>
<dbReference type="EMBL" id="OU963864">
    <property type="protein sequence ID" value="CAH0386461.1"/>
    <property type="molecule type" value="Genomic_DNA"/>
</dbReference>
<name>A0A9P0A8I7_BEMTA</name>
<dbReference type="AlphaFoldDB" id="A0A9P0A8I7"/>
<dbReference type="InterPro" id="IPR057576">
    <property type="entry name" value="NUCB1_N"/>
</dbReference>
<keyword evidence="1" id="KW-0732">Signal</keyword>
<protein>
    <recommendedName>
        <fullName evidence="2">NUCB1-like N-terminal domain-containing protein</fullName>
    </recommendedName>
</protein>
<gene>
    <name evidence="3" type="ORF">BEMITA_LOCUS5579</name>
</gene>
<feature type="domain" description="NUCB1-like N-terminal" evidence="2">
    <location>
        <begin position="20"/>
        <end position="136"/>
    </location>
</feature>